<comment type="caution">
    <text evidence="1">The sequence shown here is derived from an EMBL/GenBank/DDBJ whole genome shotgun (WGS) entry which is preliminary data.</text>
</comment>
<evidence type="ECO:0000313" key="2">
    <source>
        <dbReference type="Proteomes" id="UP001295462"/>
    </source>
</evidence>
<evidence type="ECO:0000313" key="1">
    <source>
        <dbReference type="EMBL" id="CAH1586991.1"/>
    </source>
</evidence>
<name>A0AAU9QMX6_9VIBR</name>
<proteinExistence type="predicted"/>
<dbReference type="EMBL" id="CAKMUD010000072">
    <property type="protein sequence ID" value="CAH1586991.1"/>
    <property type="molecule type" value="Genomic_DNA"/>
</dbReference>
<sequence length="50" mass="5485">MLSLTGDGDDCYAFLYGFFALSGQMKTKVEEGENRIGLNESVYLCASARI</sequence>
<dbReference type="Proteomes" id="UP001295462">
    <property type="component" value="Unassembled WGS sequence"/>
</dbReference>
<gene>
    <name evidence="1" type="ORF">THF1A12_20345</name>
</gene>
<dbReference type="AlphaFoldDB" id="A0AAU9QMX6"/>
<organism evidence="1 2">
    <name type="scientific">Vibrio jasicida</name>
    <dbReference type="NCBI Taxonomy" id="766224"/>
    <lineage>
        <taxon>Bacteria</taxon>
        <taxon>Pseudomonadati</taxon>
        <taxon>Pseudomonadota</taxon>
        <taxon>Gammaproteobacteria</taxon>
        <taxon>Vibrionales</taxon>
        <taxon>Vibrionaceae</taxon>
        <taxon>Vibrio</taxon>
    </lineage>
</organism>
<reference evidence="1" key="1">
    <citation type="submission" date="2022-01" db="EMBL/GenBank/DDBJ databases">
        <authorList>
            <person name="Lagorce A."/>
        </authorList>
    </citation>
    <scope>NUCLEOTIDE SEQUENCE</scope>
    <source>
        <strain evidence="1">Th15_F1_A12</strain>
    </source>
</reference>
<accession>A0AAU9QMX6</accession>
<protein>
    <submittedName>
        <fullName evidence="1">Uncharacterized protein</fullName>
    </submittedName>
</protein>